<keyword evidence="3" id="KW-1185">Reference proteome</keyword>
<dbReference type="Proteomes" id="UP000217103">
    <property type="component" value="Unassembled WGS sequence"/>
</dbReference>
<reference evidence="2 3" key="1">
    <citation type="submission" date="2016-10" db="EMBL/GenBank/DDBJ databases">
        <authorList>
            <person name="de Groot N.N."/>
        </authorList>
    </citation>
    <scope>NUCLEOTIDE SEQUENCE [LARGE SCALE GENOMIC DNA]</scope>
    <source>
        <strain evidence="2 3">DSM 43794</strain>
    </source>
</reference>
<name>A0A1H1B3Q7_9ACTN</name>
<feature type="region of interest" description="Disordered" evidence="1">
    <location>
        <begin position="50"/>
        <end position="222"/>
    </location>
</feature>
<feature type="compositionally biased region" description="Basic and acidic residues" evidence="1">
    <location>
        <begin position="180"/>
        <end position="206"/>
    </location>
</feature>
<dbReference type="RefSeq" id="WP_165634699.1">
    <property type="nucleotide sequence ID" value="NZ_FNKK01000002.1"/>
</dbReference>
<gene>
    <name evidence="2" type="ORF">SAMN04489764_0785</name>
</gene>
<evidence type="ECO:0000313" key="3">
    <source>
        <dbReference type="Proteomes" id="UP000217103"/>
    </source>
</evidence>
<feature type="compositionally biased region" description="Low complexity" evidence="1">
    <location>
        <begin position="159"/>
        <end position="175"/>
    </location>
</feature>
<feature type="compositionally biased region" description="Low complexity" evidence="1">
    <location>
        <begin position="111"/>
        <end position="150"/>
    </location>
</feature>
<dbReference type="AlphaFoldDB" id="A0A1H1B3Q7"/>
<sequence>MSLTDVVRNLARSVRDTFSDREKAKGLPFQMLQSALSGVGHALNFSDRLRKRLSGQEEQAKQPSVDEQLAENTRETAKESGKTPEGESRTARREPVIFAPRPSPEEKGGDKAAAATAEPATGPAKAAEPAAEPAEPAAKPVEPVAEPAEPAAKEEGESAKATAATPAAESGTEAGSAPKTEAEAETKTETKTETKAEAEAETKTETESATQAGPAVSDAPALAEPIPGYAELSLASLRARLRNKSADDIRALIAYEKATTNRANIVKMYENRLAKITSAE</sequence>
<feature type="compositionally biased region" description="Basic and acidic residues" evidence="1">
    <location>
        <begin position="72"/>
        <end position="95"/>
    </location>
</feature>
<evidence type="ECO:0000313" key="2">
    <source>
        <dbReference type="EMBL" id="SDQ46575.1"/>
    </source>
</evidence>
<accession>A0A1H1B3Q7</accession>
<protein>
    <submittedName>
        <fullName evidence="2">Uncharacterized protein</fullName>
    </submittedName>
</protein>
<organism evidence="2 3">
    <name type="scientific">Thermostaphylospora chromogena</name>
    <dbReference type="NCBI Taxonomy" id="35622"/>
    <lineage>
        <taxon>Bacteria</taxon>
        <taxon>Bacillati</taxon>
        <taxon>Actinomycetota</taxon>
        <taxon>Actinomycetes</taxon>
        <taxon>Streptosporangiales</taxon>
        <taxon>Thermomonosporaceae</taxon>
        <taxon>Thermostaphylospora</taxon>
    </lineage>
</organism>
<evidence type="ECO:0000256" key="1">
    <source>
        <dbReference type="SAM" id="MobiDB-lite"/>
    </source>
</evidence>
<proteinExistence type="predicted"/>
<dbReference type="EMBL" id="FNKK01000002">
    <property type="protein sequence ID" value="SDQ46575.1"/>
    <property type="molecule type" value="Genomic_DNA"/>
</dbReference>
<dbReference type="STRING" id="35622.SAMN04489764_0785"/>